<dbReference type="SMART" id="SM00222">
    <property type="entry name" value="Sec7"/>
    <property type="match status" value="1"/>
</dbReference>
<dbReference type="Pfam" id="PF15410">
    <property type="entry name" value="PH_9"/>
    <property type="match status" value="1"/>
</dbReference>
<dbReference type="PROSITE" id="PS50190">
    <property type="entry name" value="SEC7"/>
    <property type="match status" value="1"/>
</dbReference>
<dbReference type="PRINTS" id="PR00683">
    <property type="entry name" value="SPECTRINPH"/>
</dbReference>
<dbReference type="EMBL" id="JAINUF010000001">
    <property type="protein sequence ID" value="KAJ8379837.1"/>
    <property type="molecule type" value="Genomic_DNA"/>
</dbReference>
<dbReference type="InterPro" id="IPR035999">
    <property type="entry name" value="Sec7_dom_sf"/>
</dbReference>
<evidence type="ECO:0000256" key="1">
    <source>
        <dbReference type="ARBA" id="ARBA00004632"/>
    </source>
</evidence>
<dbReference type="FunFam" id="2.30.29.30:FF:000054">
    <property type="entry name" value="PH and SEC7 domain-containing protein 3"/>
    <property type="match status" value="1"/>
</dbReference>
<dbReference type="InterPro" id="IPR023394">
    <property type="entry name" value="Sec7_C_sf"/>
</dbReference>
<dbReference type="Gene3D" id="2.30.29.30">
    <property type="entry name" value="Pleckstrin-homology domain (PH domain)/Phosphotyrosine-binding domain (PTB)"/>
    <property type="match status" value="1"/>
</dbReference>
<dbReference type="PANTHER" id="PTHR10663:SF338">
    <property type="entry name" value="PH AND SEC7 DOMAIN-CONTAINING PROTEIN 4"/>
    <property type="match status" value="1"/>
</dbReference>
<proteinExistence type="predicted"/>
<sequence length="490" mass="56126">MECLEQSGQLELADKSTAEQKVGPDNTEHAEEILQPMPPQQRPIHHTNGGSMDREEARRLAEELYKLQDVRRTDVVKHLNKDNEFSHAVGEEYLKFFDFTGQNLNQGLRSFLKVVVLIGETQERERVLDHFSHRFHHCNPESLSSPSAVLTLTCALMLLNTDLHGQNVGKAMSISTFVANLDGMNEEKNFCKDLLKDLYNSIKNEPLEWAVDEEELKRSMLLPGDEKSDSLRSKSNPFQDVPHDKKAMVYKQGFLARKAHADIDGKRTPWGKRSWKTFYAVLKGMVLYLQKDEYRIEWQYTAEVVSVHHALAERADEYTKRPHVFRLQTADWRIFLFQAATLEQMSSWINRINLVSALYSSPPFPAAVGSQKKFSRPILPAMQSGLTLEKQLQSHSGMLDSFSNDLALVQEAQPEGRRAKARELEDRRQREEYLLREVRDWGNYPWAQSLMTNPGVIPSDPAYGRSLGGVNPFRTISRGHPWGTTPKDHI</sequence>
<evidence type="ECO:0000256" key="3">
    <source>
        <dbReference type="ARBA" id="ARBA00023136"/>
    </source>
</evidence>
<dbReference type="PROSITE" id="PS50003">
    <property type="entry name" value="PH_DOMAIN"/>
    <property type="match status" value="1"/>
</dbReference>
<dbReference type="InterPro" id="IPR011993">
    <property type="entry name" value="PH-like_dom_sf"/>
</dbReference>
<dbReference type="SUPFAM" id="SSF48425">
    <property type="entry name" value="Sec7 domain"/>
    <property type="match status" value="1"/>
</dbReference>
<dbReference type="Gene3D" id="1.10.1000.11">
    <property type="entry name" value="Arf Nucleotide-binding Site Opener,domain 2"/>
    <property type="match status" value="1"/>
</dbReference>
<feature type="region of interest" description="Disordered" evidence="4">
    <location>
        <begin position="1"/>
        <end position="55"/>
    </location>
</feature>
<keyword evidence="2" id="KW-1003">Cell membrane</keyword>
<keyword evidence="3" id="KW-0472">Membrane</keyword>
<gene>
    <name evidence="7" type="ORF">SKAU_G00006150</name>
</gene>
<keyword evidence="8" id="KW-1185">Reference proteome</keyword>
<dbReference type="CDD" id="cd00171">
    <property type="entry name" value="Sec7"/>
    <property type="match status" value="1"/>
</dbReference>
<dbReference type="PANTHER" id="PTHR10663">
    <property type="entry name" value="GUANYL-NUCLEOTIDE EXCHANGE FACTOR"/>
    <property type="match status" value="1"/>
</dbReference>
<dbReference type="OrthoDB" id="2157641at2759"/>
<name>A0A9Q1G995_SYNKA</name>
<dbReference type="InterPro" id="IPR000904">
    <property type="entry name" value="Sec7_dom"/>
</dbReference>
<organism evidence="7 8">
    <name type="scientific">Synaphobranchus kaupii</name>
    <name type="common">Kaup's arrowtooth eel</name>
    <dbReference type="NCBI Taxonomy" id="118154"/>
    <lineage>
        <taxon>Eukaryota</taxon>
        <taxon>Metazoa</taxon>
        <taxon>Chordata</taxon>
        <taxon>Craniata</taxon>
        <taxon>Vertebrata</taxon>
        <taxon>Euteleostomi</taxon>
        <taxon>Actinopterygii</taxon>
        <taxon>Neopterygii</taxon>
        <taxon>Teleostei</taxon>
        <taxon>Anguilliformes</taxon>
        <taxon>Synaphobranchidae</taxon>
        <taxon>Synaphobranchus</taxon>
    </lineage>
</organism>
<feature type="domain" description="SEC7" evidence="6">
    <location>
        <begin position="50"/>
        <end position="205"/>
    </location>
</feature>
<comment type="subcellular location">
    <subcellularLocation>
        <location evidence="1">Cell projection</location>
        <location evidence="1">Ruffle membrane</location>
    </subcellularLocation>
</comment>
<evidence type="ECO:0000256" key="2">
    <source>
        <dbReference type="ARBA" id="ARBA00022475"/>
    </source>
</evidence>
<reference evidence="7" key="1">
    <citation type="journal article" date="2023" name="Science">
        <title>Genome structures resolve the early diversification of teleost fishes.</title>
        <authorList>
            <person name="Parey E."/>
            <person name="Louis A."/>
            <person name="Montfort J."/>
            <person name="Bouchez O."/>
            <person name="Roques C."/>
            <person name="Iampietro C."/>
            <person name="Lluch J."/>
            <person name="Castinel A."/>
            <person name="Donnadieu C."/>
            <person name="Desvignes T."/>
            <person name="Floi Bucao C."/>
            <person name="Jouanno E."/>
            <person name="Wen M."/>
            <person name="Mejri S."/>
            <person name="Dirks R."/>
            <person name="Jansen H."/>
            <person name="Henkel C."/>
            <person name="Chen W.J."/>
            <person name="Zahm M."/>
            <person name="Cabau C."/>
            <person name="Klopp C."/>
            <person name="Thompson A.W."/>
            <person name="Robinson-Rechavi M."/>
            <person name="Braasch I."/>
            <person name="Lecointre G."/>
            <person name="Bobe J."/>
            <person name="Postlethwait J.H."/>
            <person name="Berthelot C."/>
            <person name="Roest Crollius H."/>
            <person name="Guiguen Y."/>
        </authorList>
    </citation>
    <scope>NUCLEOTIDE SEQUENCE</scope>
    <source>
        <strain evidence="7">WJC10195</strain>
    </source>
</reference>
<evidence type="ECO:0000313" key="7">
    <source>
        <dbReference type="EMBL" id="KAJ8379837.1"/>
    </source>
</evidence>
<dbReference type="GO" id="GO:0005543">
    <property type="term" value="F:phospholipid binding"/>
    <property type="evidence" value="ECO:0007669"/>
    <property type="project" value="InterPro"/>
</dbReference>
<protein>
    <submittedName>
        <fullName evidence="7">Uncharacterized protein</fullName>
    </submittedName>
</protein>
<dbReference type="GO" id="GO:0032012">
    <property type="term" value="P:regulation of ARF protein signal transduction"/>
    <property type="evidence" value="ECO:0007669"/>
    <property type="project" value="InterPro"/>
</dbReference>
<evidence type="ECO:0000259" key="5">
    <source>
        <dbReference type="PROSITE" id="PS50003"/>
    </source>
</evidence>
<dbReference type="SMART" id="SM00233">
    <property type="entry name" value="PH"/>
    <property type="match status" value="1"/>
</dbReference>
<dbReference type="GO" id="GO:0032587">
    <property type="term" value="C:ruffle membrane"/>
    <property type="evidence" value="ECO:0007669"/>
    <property type="project" value="UniProtKB-SubCell"/>
</dbReference>
<evidence type="ECO:0000259" key="6">
    <source>
        <dbReference type="PROSITE" id="PS50190"/>
    </source>
</evidence>
<dbReference type="InterPro" id="IPR001605">
    <property type="entry name" value="PH_dom-spectrin-type"/>
</dbReference>
<dbReference type="GO" id="GO:0005085">
    <property type="term" value="F:guanyl-nucleotide exchange factor activity"/>
    <property type="evidence" value="ECO:0007669"/>
    <property type="project" value="InterPro"/>
</dbReference>
<evidence type="ECO:0000313" key="8">
    <source>
        <dbReference type="Proteomes" id="UP001152622"/>
    </source>
</evidence>
<dbReference type="SUPFAM" id="SSF50729">
    <property type="entry name" value="PH domain-like"/>
    <property type="match status" value="1"/>
</dbReference>
<dbReference type="InterPro" id="IPR041681">
    <property type="entry name" value="PH_9"/>
</dbReference>
<dbReference type="Pfam" id="PF01369">
    <property type="entry name" value="Sec7"/>
    <property type="match status" value="1"/>
</dbReference>
<dbReference type="InterPro" id="IPR001849">
    <property type="entry name" value="PH_domain"/>
</dbReference>
<dbReference type="CDD" id="cd13295">
    <property type="entry name" value="PH_EFA6"/>
    <property type="match status" value="1"/>
</dbReference>
<accession>A0A9Q1G995</accession>
<evidence type="ECO:0000256" key="4">
    <source>
        <dbReference type="SAM" id="MobiDB-lite"/>
    </source>
</evidence>
<comment type="caution">
    <text evidence="7">The sequence shown here is derived from an EMBL/GenBank/DDBJ whole genome shotgun (WGS) entry which is preliminary data.</text>
</comment>
<feature type="domain" description="PH" evidence="5">
    <location>
        <begin position="248"/>
        <end position="357"/>
    </location>
</feature>
<dbReference type="Proteomes" id="UP001152622">
    <property type="component" value="Chromosome 1"/>
</dbReference>
<dbReference type="AlphaFoldDB" id="A0A9Q1G995"/>